<dbReference type="EMBL" id="CM029054">
    <property type="protein sequence ID" value="KAG2538356.1"/>
    <property type="molecule type" value="Genomic_DNA"/>
</dbReference>
<sequence length="282" mass="31082">MTHYLLKLACSCSDSKLVGAFELHQTMMGIQSFMLQRSHLPAALLMSIAKFQQATNSCGIASLGGCTSALMVVYFELLDISEVSFPNFLPRISLWTNDNISIAINADRLIEDSNLFGRASMKDMSNIALTKNHNKRIFIDTFSYLEVILKSILSGQVFSNVREQLQSSYHILWNDLISATRPVLLSQIIKSVASIKEITDNTVFTSPNLLQNDSTADKQLLVTNISPPSKSGIVTLSKVYKDPEIGDTPCRIAGTNKIKDAPPPPPPPPKKKTAASFLRSLY</sequence>
<evidence type="ECO:0000313" key="3">
    <source>
        <dbReference type="Proteomes" id="UP000823388"/>
    </source>
</evidence>
<evidence type="ECO:0000313" key="2">
    <source>
        <dbReference type="EMBL" id="KAG2538356.1"/>
    </source>
</evidence>
<accession>A0A8T0MUB2</accession>
<keyword evidence="3" id="KW-1185">Reference proteome</keyword>
<gene>
    <name evidence="2" type="ORF">PVAP13_9NG426114</name>
</gene>
<comment type="caution">
    <text evidence="2">The sequence shown here is derived from an EMBL/GenBank/DDBJ whole genome shotgun (WGS) entry which is preliminary data.</text>
</comment>
<name>A0A8T0MUB2_PANVG</name>
<reference evidence="2" key="1">
    <citation type="submission" date="2020-05" db="EMBL/GenBank/DDBJ databases">
        <title>WGS assembly of Panicum virgatum.</title>
        <authorList>
            <person name="Lovell J.T."/>
            <person name="Jenkins J."/>
            <person name="Shu S."/>
            <person name="Juenger T.E."/>
            <person name="Schmutz J."/>
        </authorList>
    </citation>
    <scope>NUCLEOTIDE SEQUENCE</scope>
    <source>
        <strain evidence="2">AP13</strain>
    </source>
</reference>
<dbReference type="AlphaFoldDB" id="A0A8T0MUB2"/>
<proteinExistence type="predicted"/>
<evidence type="ECO:0000256" key="1">
    <source>
        <dbReference type="SAM" id="MobiDB-lite"/>
    </source>
</evidence>
<protein>
    <submittedName>
        <fullName evidence="2">Uncharacterized protein</fullName>
    </submittedName>
</protein>
<organism evidence="2 3">
    <name type="scientific">Panicum virgatum</name>
    <name type="common">Blackwell switchgrass</name>
    <dbReference type="NCBI Taxonomy" id="38727"/>
    <lineage>
        <taxon>Eukaryota</taxon>
        <taxon>Viridiplantae</taxon>
        <taxon>Streptophyta</taxon>
        <taxon>Embryophyta</taxon>
        <taxon>Tracheophyta</taxon>
        <taxon>Spermatophyta</taxon>
        <taxon>Magnoliopsida</taxon>
        <taxon>Liliopsida</taxon>
        <taxon>Poales</taxon>
        <taxon>Poaceae</taxon>
        <taxon>PACMAD clade</taxon>
        <taxon>Panicoideae</taxon>
        <taxon>Panicodae</taxon>
        <taxon>Paniceae</taxon>
        <taxon>Panicinae</taxon>
        <taxon>Panicum</taxon>
        <taxon>Panicum sect. Hiantes</taxon>
    </lineage>
</organism>
<feature type="region of interest" description="Disordered" evidence="1">
    <location>
        <begin position="244"/>
        <end position="275"/>
    </location>
</feature>
<dbReference type="Proteomes" id="UP000823388">
    <property type="component" value="Chromosome 9N"/>
</dbReference>